<evidence type="ECO:0000313" key="4">
    <source>
        <dbReference type="Proteomes" id="UP001314170"/>
    </source>
</evidence>
<keyword evidence="4" id="KW-1185">Reference proteome</keyword>
<dbReference type="EMBL" id="CAWUPB010001176">
    <property type="protein sequence ID" value="CAK7349543.1"/>
    <property type="molecule type" value="Genomic_DNA"/>
</dbReference>
<dbReference type="InterPro" id="IPR036063">
    <property type="entry name" value="Smr_dom_sf"/>
</dbReference>
<sequence length="560" mass="61946">MNNNSNKSRRVKSPGWAAFDLKKRQQDGEVAGKDPFPAIGDLPFTGLKRNHDNSGVFCSKSFSSVLLPSSSTAAGFPALKTHHDNNLTTPVTDFSAGYSDSNKVIEEKNSGNVLLGLKKLKELHEWADFSLIEDVMAGVDNDVEKASALLNGMVSNADFEKDEGAKFKSSFNTSLADDIADLSSTLEDALKDNDHKNDKNSIELREDVVASPAVDVTAAAANMKLILGHLKSVPIEPEWEEDDVYLNHRKNALRMMRVSNSVVNIARKLNATELEPMLASQHSRAATNAFLRRDHFSAQQYSLKAREEWSAAEELNAKAAKEILSIRNSDNNPWKLDLHGLHAAEAVQALQEHVQKIEIQAPKNLSTSPSRINTKNGIVHSSPFDAYGAADVENSDKQQAAIRQRPTSLQVITAVPVHVDMKMWHLNALKLATVPVFPYLTARFSMFLNEQAADWMKIGRKSVGNHSRGQAALPTAVRSFLNDNGYRFDETRPVSKALDLLYDMNWAASHTSYGIVLGPSKERKENLMYESSIKETGSGLAVRMVTTPETHHKDKFMEII</sequence>
<evidence type="ECO:0000313" key="3">
    <source>
        <dbReference type="EMBL" id="CAK7349543.1"/>
    </source>
</evidence>
<evidence type="ECO:0000259" key="2">
    <source>
        <dbReference type="SMART" id="SM01162"/>
    </source>
</evidence>
<dbReference type="Gene3D" id="3.30.1370.110">
    <property type="match status" value="1"/>
</dbReference>
<dbReference type="AlphaFoldDB" id="A0AAV1SEU4"/>
<organism evidence="3 4">
    <name type="scientific">Dovyalis caffra</name>
    <dbReference type="NCBI Taxonomy" id="77055"/>
    <lineage>
        <taxon>Eukaryota</taxon>
        <taxon>Viridiplantae</taxon>
        <taxon>Streptophyta</taxon>
        <taxon>Embryophyta</taxon>
        <taxon>Tracheophyta</taxon>
        <taxon>Spermatophyta</taxon>
        <taxon>Magnoliopsida</taxon>
        <taxon>eudicotyledons</taxon>
        <taxon>Gunneridae</taxon>
        <taxon>Pentapetalae</taxon>
        <taxon>rosids</taxon>
        <taxon>fabids</taxon>
        <taxon>Malpighiales</taxon>
        <taxon>Salicaceae</taxon>
        <taxon>Flacourtieae</taxon>
        <taxon>Dovyalis</taxon>
    </lineage>
</organism>
<dbReference type="Proteomes" id="UP001314170">
    <property type="component" value="Unassembled WGS sequence"/>
</dbReference>
<comment type="caution">
    <text evidence="3">The sequence shown here is derived from an EMBL/GenBank/DDBJ whole genome shotgun (WGS) entry which is preliminary data.</text>
</comment>
<gene>
    <name evidence="3" type="ORF">DCAF_LOCUS22263</name>
</gene>
<proteinExistence type="predicted"/>
<feature type="region of interest" description="Disordered" evidence="1">
    <location>
        <begin position="1"/>
        <end position="35"/>
    </location>
</feature>
<dbReference type="PANTHER" id="PTHR47812:SF2">
    <property type="entry name" value="SMR (SMALL MUTS RELATED) DOMAIN-CONTAINING PROTEIN"/>
    <property type="match status" value="1"/>
</dbReference>
<protein>
    <recommendedName>
        <fullName evidence="2">DUF1771 domain-containing protein</fullName>
    </recommendedName>
</protein>
<feature type="compositionally biased region" description="Basic and acidic residues" evidence="1">
    <location>
        <begin position="20"/>
        <end position="32"/>
    </location>
</feature>
<dbReference type="SMART" id="SM01162">
    <property type="entry name" value="DUF1771"/>
    <property type="match status" value="1"/>
</dbReference>
<dbReference type="Pfam" id="PF08590">
    <property type="entry name" value="DUF1771"/>
    <property type="match status" value="1"/>
</dbReference>
<evidence type="ECO:0000256" key="1">
    <source>
        <dbReference type="SAM" id="MobiDB-lite"/>
    </source>
</evidence>
<dbReference type="InterPro" id="IPR013899">
    <property type="entry name" value="DUF1771"/>
</dbReference>
<reference evidence="3 4" key="1">
    <citation type="submission" date="2024-01" db="EMBL/GenBank/DDBJ databases">
        <authorList>
            <person name="Waweru B."/>
        </authorList>
    </citation>
    <scope>NUCLEOTIDE SEQUENCE [LARGE SCALE GENOMIC DNA]</scope>
</reference>
<accession>A0AAV1SEU4</accession>
<dbReference type="PANTHER" id="PTHR47812">
    <property type="entry name" value="SMR (SMALL MUTS RELATED) DOMAIN-CONTAINING PROTEIN"/>
    <property type="match status" value="1"/>
</dbReference>
<feature type="domain" description="DUF1771" evidence="2">
    <location>
        <begin position="244"/>
        <end position="329"/>
    </location>
</feature>
<name>A0AAV1SEU4_9ROSI</name>